<feature type="compositionally biased region" description="Low complexity" evidence="11">
    <location>
        <begin position="415"/>
        <end position="424"/>
    </location>
</feature>
<dbReference type="InterPro" id="IPR001278">
    <property type="entry name" value="Arg-tRNA-ligase"/>
</dbReference>
<dbReference type="GO" id="GO:0005524">
    <property type="term" value="F:ATP binding"/>
    <property type="evidence" value="ECO:0007669"/>
    <property type="project" value="UniProtKB-KW"/>
</dbReference>
<proteinExistence type="inferred from homology"/>
<dbReference type="GO" id="GO:0004814">
    <property type="term" value="F:arginine-tRNA ligase activity"/>
    <property type="evidence" value="ECO:0007669"/>
    <property type="project" value="UniProtKB-EC"/>
</dbReference>
<dbReference type="GO" id="GO:0006420">
    <property type="term" value="P:arginyl-tRNA aminoacylation"/>
    <property type="evidence" value="ECO:0007669"/>
    <property type="project" value="InterPro"/>
</dbReference>
<dbReference type="Pfam" id="PF03485">
    <property type="entry name" value="Arg_tRNA_synt_N"/>
    <property type="match status" value="1"/>
</dbReference>
<dbReference type="HAMAP" id="MF_00123">
    <property type="entry name" value="Arg_tRNA_synth"/>
    <property type="match status" value="1"/>
</dbReference>
<dbReference type="SUPFAM" id="SSF52374">
    <property type="entry name" value="Nucleotidylyl transferase"/>
    <property type="match status" value="2"/>
</dbReference>
<keyword evidence="7 10" id="KW-0030">Aminoacyl-tRNA synthetase</keyword>
<dbReference type="Gene3D" id="1.10.730.10">
    <property type="entry name" value="Isoleucyl-tRNA Synthetase, Domain 1"/>
    <property type="match status" value="1"/>
</dbReference>
<evidence type="ECO:0000256" key="2">
    <source>
        <dbReference type="ARBA" id="ARBA00012837"/>
    </source>
</evidence>
<evidence type="ECO:0000256" key="7">
    <source>
        <dbReference type="ARBA" id="ARBA00023146"/>
    </source>
</evidence>
<name>A0A0G4GJL9_9ALVE</name>
<dbReference type="InterPro" id="IPR009080">
    <property type="entry name" value="tRNAsynth_Ia_anticodon-bd"/>
</dbReference>
<dbReference type="VEuPathDB" id="CryptoDB:Cvel_22194"/>
<dbReference type="FunFam" id="3.30.1360.70:FF:000002">
    <property type="entry name" value="arginine--tRNA ligase, cytoplasmic"/>
    <property type="match status" value="1"/>
</dbReference>
<dbReference type="Gene3D" id="3.40.50.620">
    <property type="entry name" value="HUPs"/>
    <property type="match status" value="2"/>
</dbReference>
<feature type="compositionally biased region" description="Low complexity" evidence="11">
    <location>
        <begin position="368"/>
        <end position="378"/>
    </location>
</feature>
<dbReference type="InterPro" id="IPR014729">
    <property type="entry name" value="Rossmann-like_a/b/a_fold"/>
</dbReference>
<dbReference type="InterPro" id="IPR036695">
    <property type="entry name" value="Arg-tRNA-synth_N_sf"/>
</dbReference>
<evidence type="ECO:0000256" key="4">
    <source>
        <dbReference type="ARBA" id="ARBA00022741"/>
    </source>
</evidence>
<evidence type="ECO:0000256" key="5">
    <source>
        <dbReference type="ARBA" id="ARBA00022840"/>
    </source>
</evidence>
<dbReference type="GO" id="GO:0005737">
    <property type="term" value="C:cytoplasm"/>
    <property type="evidence" value="ECO:0007669"/>
    <property type="project" value="InterPro"/>
</dbReference>
<evidence type="ECO:0000259" key="13">
    <source>
        <dbReference type="SMART" id="SM01016"/>
    </source>
</evidence>
<gene>
    <name evidence="14" type="ORF">Cvel_22194</name>
</gene>
<evidence type="ECO:0000256" key="3">
    <source>
        <dbReference type="ARBA" id="ARBA00022598"/>
    </source>
</evidence>
<evidence type="ECO:0000256" key="8">
    <source>
        <dbReference type="ARBA" id="ARBA00033033"/>
    </source>
</evidence>
<dbReference type="AlphaFoldDB" id="A0A0G4GJL9"/>
<dbReference type="InterPro" id="IPR035684">
    <property type="entry name" value="ArgRS_core"/>
</dbReference>
<comment type="similarity">
    <text evidence="1 10">Belongs to the class-I aminoacyl-tRNA synthetase family.</text>
</comment>
<dbReference type="Pfam" id="PF05746">
    <property type="entry name" value="DALR_1"/>
    <property type="match status" value="1"/>
</dbReference>
<organism evidence="14">
    <name type="scientific">Chromera velia CCMP2878</name>
    <dbReference type="NCBI Taxonomy" id="1169474"/>
    <lineage>
        <taxon>Eukaryota</taxon>
        <taxon>Sar</taxon>
        <taxon>Alveolata</taxon>
        <taxon>Colpodellida</taxon>
        <taxon>Chromeraceae</taxon>
        <taxon>Chromera</taxon>
    </lineage>
</organism>
<dbReference type="EMBL" id="CDMZ01001277">
    <property type="protein sequence ID" value="CEM30138.1"/>
    <property type="molecule type" value="Genomic_DNA"/>
</dbReference>
<dbReference type="SUPFAM" id="SSF55190">
    <property type="entry name" value="Arginyl-tRNA synthetase (ArgRS), N-terminal 'additional' domain"/>
    <property type="match status" value="1"/>
</dbReference>
<dbReference type="SUPFAM" id="SSF47323">
    <property type="entry name" value="Anticodon-binding domain of a subclass of class I aminoacyl-tRNA synthetases"/>
    <property type="match status" value="1"/>
</dbReference>
<evidence type="ECO:0000256" key="11">
    <source>
        <dbReference type="SAM" id="MobiDB-lite"/>
    </source>
</evidence>
<feature type="compositionally biased region" description="Acidic residues" evidence="11">
    <location>
        <begin position="404"/>
        <end position="414"/>
    </location>
</feature>
<keyword evidence="4 10" id="KW-0547">Nucleotide-binding</keyword>
<evidence type="ECO:0000313" key="14">
    <source>
        <dbReference type="EMBL" id="CEM30138.1"/>
    </source>
</evidence>
<accession>A0A0G4GJL9</accession>
<evidence type="ECO:0000259" key="12">
    <source>
        <dbReference type="SMART" id="SM00836"/>
    </source>
</evidence>
<comment type="catalytic activity">
    <reaction evidence="9">
        <text>tRNA(Arg) + L-arginine + ATP = L-arginyl-tRNA(Arg) + AMP + diphosphate</text>
        <dbReference type="Rhea" id="RHEA:20301"/>
        <dbReference type="Rhea" id="RHEA-COMP:9658"/>
        <dbReference type="Rhea" id="RHEA-COMP:9673"/>
        <dbReference type="ChEBI" id="CHEBI:30616"/>
        <dbReference type="ChEBI" id="CHEBI:32682"/>
        <dbReference type="ChEBI" id="CHEBI:33019"/>
        <dbReference type="ChEBI" id="CHEBI:78442"/>
        <dbReference type="ChEBI" id="CHEBI:78513"/>
        <dbReference type="ChEBI" id="CHEBI:456215"/>
        <dbReference type="EC" id="6.1.1.19"/>
    </reaction>
</comment>
<feature type="compositionally biased region" description="Basic and acidic residues" evidence="11">
    <location>
        <begin position="379"/>
        <end position="403"/>
    </location>
</feature>
<dbReference type="InterPro" id="IPR001412">
    <property type="entry name" value="aa-tRNA-synth_I_CS"/>
</dbReference>
<evidence type="ECO:0000256" key="9">
    <source>
        <dbReference type="ARBA" id="ARBA00049339"/>
    </source>
</evidence>
<dbReference type="SMART" id="SM01016">
    <property type="entry name" value="Arg_tRNA_synt_N"/>
    <property type="match status" value="1"/>
</dbReference>
<dbReference type="Pfam" id="PF00750">
    <property type="entry name" value="tRNA-synt_1d"/>
    <property type="match status" value="2"/>
</dbReference>
<dbReference type="Gene3D" id="3.30.1360.70">
    <property type="entry name" value="Arginyl tRNA synthetase N-terminal domain"/>
    <property type="match status" value="1"/>
</dbReference>
<dbReference type="PANTHER" id="PTHR11956">
    <property type="entry name" value="ARGINYL-TRNA SYNTHETASE"/>
    <property type="match status" value="1"/>
</dbReference>
<evidence type="ECO:0000256" key="10">
    <source>
        <dbReference type="RuleBase" id="RU363038"/>
    </source>
</evidence>
<dbReference type="SMART" id="SM00836">
    <property type="entry name" value="DALR_1"/>
    <property type="match status" value="1"/>
</dbReference>
<feature type="domain" description="Arginyl tRNA synthetase N-terminal" evidence="13">
    <location>
        <begin position="6"/>
        <end position="92"/>
    </location>
</feature>
<protein>
    <recommendedName>
        <fullName evidence="2">arginine--tRNA ligase</fullName>
        <ecNumber evidence="2">6.1.1.19</ecNumber>
    </recommendedName>
    <alternativeName>
        <fullName evidence="8">Arginyl-tRNA synthetase</fullName>
    </alternativeName>
</protein>
<reference evidence="14" key="1">
    <citation type="submission" date="2014-11" db="EMBL/GenBank/DDBJ databases">
        <authorList>
            <person name="Otto D Thomas"/>
            <person name="Naeem Raeece"/>
        </authorList>
    </citation>
    <scope>NUCLEOTIDE SEQUENCE</scope>
</reference>
<feature type="region of interest" description="Disordered" evidence="11">
    <location>
        <begin position="359"/>
        <end position="455"/>
    </location>
</feature>
<keyword evidence="3 10" id="KW-0436">Ligase</keyword>
<dbReference type="InterPro" id="IPR005148">
    <property type="entry name" value="Arg-tRNA-synth_N"/>
</dbReference>
<dbReference type="PhylomeDB" id="A0A0G4GJL9"/>
<dbReference type="PANTHER" id="PTHR11956:SF5">
    <property type="entry name" value="ARGININE--TRNA LIGASE, CYTOPLASMIC"/>
    <property type="match status" value="1"/>
</dbReference>
<feature type="domain" description="DALR anticodon binding" evidence="12">
    <location>
        <begin position="550"/>
        <end position="678"/>
    </location>
</feature>
<evidence type="ECO:0000256" key="1">
    <source>
        <dbReference type="ARBA" id="ARBA00005594"/>
    </source>
</evidence>
<keyword evidence="5 10" id="KW-0067">ATP-binding</keyword>
<evidence type="ECO:0000256" key="6">
    <source>
        <dbReference type="ARBA" id="ARBA00022917"/>
    </source>
</evidence>
<dbReference type="InterPro" id="IPR008909">
    <property type="entry name" value="DALR_anticod-bd"/>
</dbReference>
<dbReference type="PRINTS" id="PR01038">
    <property type="entry name" value="TRNASYNTHARG"/>
</dbReference>
<dbReference type="EC" id="6.1.1.19" evidence="2"/>
<sequence length="678" mass="75537">MKSCQQHVEGLFKAAARKAFPSISHEPRITPSNPKFGDYQCSSAMSLFKQFGSALGADSPMKVGEKLKENLPKDPALQDVIVAPAGFVTVRLSNEWLSQQLQEVIRHGVSFKDQTVKRVVVDFSSPNIAKEMHVGHLRSTIIGEATSRILEFAGHEVHRLNHVGDWGTQFGMLIEFMREAFPTFQQEVPNISDLQGFYKQAKARFDQDAEFKTRAQKMVVALQSGDDFARQAWQLLCEISRREFKKIYDRLDVTLEERGESFYNEMISSLVKELEERGIIVKANGAMLFWTTVSEIPLIAVKTDGGFGYDSTDLAAIFHRLCVMRADWLIYITDLGQQDHFHMIFDAARLAGWHRPAGPVAGSKGDDASASAAASSAPAEKEKGKGKGDKEKEKEKEPKAKDEKDDDEEGEDDAGAAAAAGSKKVIPSMSPSEYGKGSTRLDHMGHGLVQGDDGKKFKTRSGEVVKLVELLDEGARRAEAELRKRRLDILEKAGEKRDLTAEEEKEIKEAAPKIGYAAVRYFDLRQNRTNSYVFSFDRMLENKGNTAVYMLYAYARICQIMVKAGSQGKEVDTSMASELTVGIDKDKASSVACERELALAILRFPDVMTAILEDLHIHRLAEYMYDLSGKFSNFYNNDDCKVVGSGQFEASRLLMCLVTQQTLHTCFSLLGISPLSRI</sequence>
<dbReference type="PROSITE" id="PS00178">
    <property type="entry name" value="AA_TRNA_LIGASE_I"/>
    <property type="match status" value="1"/>
</dbReference>
<keyword evidence="6 10" id="KW-0648">Protein biosynthesis</keyword>